<dbReference type="SMART" id="SM00458">
    <property type="entry name" value="RICIN"/>
    <property type="match status" value="3"/>
</dbReference>
<feature type="chain" id="PRO_5046533775" description="Ricin B lectin domain-containing protein" evidence="1">
    <location>
        <begin position="18"/>
        <end position="574"/>
    </location>
</feature>
<protein>
    <recommendedName>
        <fullName evidence="2">Ricin B lectin domain-containing protein</fullName>
    </recommendedName>
</protein>
<comment type="caution">
    <text evidence="3">The sequence shown here is derived from an EMBL/GenBank/DDBJ whole genome shotgun (WGS) entry which is preliminary data.</text>
</comment>
<feature type="domain" description="Ricin B lectin" evidence="2">
    <location>
        <begin position="430"/>
        <end position="568"/>
    </location>
</feature>
<dbReference type="Gene3D" id="2.80.10.50">
    <property type="match status" value="4"/>
</dbReference>
<dbReference type="EMBL" id="CAXAMN010005113">
    <property type="protein sequence ID" value="CAK9012356.1"/>
    <property type="molecule type" value="Genomic_DNA"/>
</dbReference>
<dbReference type="Proteomes" id="UP001642484">
    <property type="component" value="Unassembled WGS sequence"/>
</dbReference>
<accession>A0ABP0JD78</accession>
<keyword evidence="4" id="KW-1185">Reference proteome</keyword>
<feature type="signal peptide" evidence="1">
    <location>
        <begin position="1"/>
        <end position="17"/>
    </location>
</feature>
<dbReference type="PROSITE" id="PS50231">
    <property type="entry name" value="RICIN_B_LECTIN"/>
    <property type="match status" value="3"/>
</dbReference>
<dbReference type="InterPro" id="IPR000772">
    <property type="entry name" value="Ricin_B_lectin"/>
</dbReference>
<feature type="domain" description="Ricin B lectin" evidence="2">
    <location>
        <begin position="301"/>
        <end position="427"/>
    </location>
</feature>
<evidence type="ECO:0000259" key="2">
    <source>
        <dbReference type="SMART" id="SM00458"/>
    </source>
</evidence>
<dbReference type="InterPro" id="IPR035992">
    <property type="entry name" value="Ricin_B-like_lectins"/>
</dbReference>
<evidence type="ECO:0000256" key="1">
    <source>
        <dbReference type="SAM" id="SignalP"/>
    </source>
</evidence>
<organism evidence="3 4">
    <name type="scientific">Durusdinium trenchii</name>
    <dbReference type="NCBI Taxonomy" id="1381693"/>
    <lineage>
        <taxon>Eukaryota</taxon>
        <taxon>Sar</taxon>
        <taxon>Alveolata</taxon>
        <taxon>Dinophyceae</taxon>
        <taxon>Suessiales</taxon>
        <taxon>Symbiodiniaceae</taxon>
        <taxon>Durusdinium</taxon>
    </lineage>
</organism>
<feature type="domain" description="Ricin B lectin" evidence="2">
    <location>
        <begin position="112"/>
        <end position="240"/>
    </location>
</feature>
<gene>
    <name evidence="3" type="ORF">CCMP2556_LOCUS10821</name>
</gene>
<reference evidence="3 4" key="1">
    <citation type="submission" date="2024-02" db="EMBL/GenBank/DDBJ databases">
        <authorList>
            <person name="Chen Y."/>
            <person name="Shah S."/>
            <person name="Dougan E. K."/>
            <person name="Thang M."/>
            <person name="Chan C."/>
        </authorList>
    </citation>
    <scope>NUCLEOTIDE SEQUENCE [LARGE SCALE GENOMIC DNA]</scope>
</reference>
<sequence length="574" mass="64871">MALGVILACLLALGVAGFGQQRWIIKNGYLKYKQSPQYCAGLREGIVKNGVDIILWHCTKKAQHKFKVSGKYIQYEADPSYCLSVREGKAGDGSDIILWKCDDAPAFHWDVDGEFIKYKAKPHFVMSVRQDNAMDGADVILWEAASMHDKWIFDGKAIKMSSDQSMCLGLSHKPGDGTNVIVSRCGIMTIMSRWVRDGKFIKWDSDPRLCLSIREGRIMDGQDIILWTCNDSPEFHWEVSGSYIQHAANQDYCLSTREASGRRDQAKAMLWSCKAMEPLGLPVSADQRQQAMASENTWLIQGSFLKSALDDKYCASVRQGEVTDGADIIMWHCRDTHEFKWTVEGNQIKLVSNPNYCMGVREGKAGDGSDVILWSCNSDHAFRWKVDGSSIVYKRDPRYFMTVRQGRIGDGANVILWSGYINPFLFTFDGHLIKPKADPSKCVSVRENKVGDGSDIILWSCSNIFEQVSQFLNQSNKVEKDGFRWMVSHEHIVLDHGTNNHCLSVREGNAQDGQDIILWTCGDGYADRWVIDGERIRYKGNQNYCMSVREGRIGDGSDIILWACDELYDLDDEL</sequence>
<evidence type="ECO:0000313" key="4">
    <source>
        <dbReference type="Proteomes" id="UP001642484"/>
    </source>
</evidence>
<dbReference type="Pfam" id="PF00652">
    <property type="entry name" value="Ricin_B_lectin"/>
    <property type="match status" value="4"/>
</dbReference>
<keyword evidence="1" id="KW-0732">Signal</keyword>
<dbReference type="SUPFAM" id="SSF50370">
    <property type="entry name" value="Ricin B-like lectins"/>
    <property type="match status" value="4"/>
</dbReference>
<proteinExistence type="predicted"/>
<name>A0ABP0JD78_9DINO</name>
<evidence type="ECO:0000313" key="3">
    <source>
        <dbReference type="EMBL" id="CAK9012356.1"/>
    </source>
</evidence>
<dbReference type="CDD" id="cd00161">
    <property type="entry name" value="beta-trefoil_Ricin-like"/>
    <property type="match status" value="3"/>
</dbReference>